<dbReference type="InterPro" id="IPR011006">
    <property type="entry name" value="CheY-like_superfamily"/>
</dbReference>
<dbReference type="SUPFAM" id="SSF46689">
    <property type="entry name" value="Homeodomain-like"/>
    <property type="match status" value="2"/>
</dbReference>
<evidence type="ECO:0000256" key="1">
    <source>
        <dbReference type="ARBA" id="ARBA00023015"/>
    </source>
</evidence>
<dbReference type="RefSeq" id="WP_235121236.1">
    <property type="nucleotide sequence ID" value="NZ_CP090978.1"/>
</dbReference>
<evidence type="ECO:0000256" key="4">
    <source>
        <dbReference type="PROSITE-ProRule" id="PRU00169"/>
    </source>
</evidence>
<keyword evidence="2" id="KW-0238">DNA-binding</keyword>
<dbReference type="Pfam" id="PF12833">
    <property type="entry name" value="HTH_18"/>
    <property type="match status" value="1"/>
</dbReference>
<dbReference type="SMART" id="SM00342">
    <property type="entry name" value="HTH_ARAC"/>
    <property type="match status" value="1"/>
</dbReference>
<dbReference type="PROSITE" id="PS00041">
    <property type="entry name" value="HTH_ARAC_FAMILY_1"/>
    <property type="match status" value="1"/>
</dbReference>
<dbReference type="PRINTS" id="PR00032">
    <property type="entry name" value="HTHARAC"/>
</dbReference>
<dbReference type="Pfam" id="PF00072">
    <property type="entry name" value="Response_reg"/>
    <property type="match status" value="1"/>
</dbReference>
<evidence type="ECO:0000259" key="5">
    <source>
        <dbReference type="PROSITE" id="PS01124"/>
    </source>
</evidence>
<dbReference type="SMART" id="SM00448">
    <property type="entry name" value="REC"/>
    <property type="match status" value="1"/>
</dbReference>
<dbReference type="Proteomes" id="UP001649230">
    <property type="component" value="Chromosome"/>
</dbReference>
<dbReference type="PANTHER" id="PTHR43280:SF28">
    <property type="entry name" value="HTH-TYPE TRANSCRIPTIONAL ACTIVATOR RHAS"/>
    <property type="match status" value="1"/>
</dbReference>
<evidence type="ECO:0000313" key="8">
    <source>
        <dbReference type="Proteomes" id="UP001649230"/>
    </source>
</evidence>
<dbReference type="InterPro" id="IPR009057">
    <property type="entry name" value="Homeodomain-like_sf"/>
</dbReference>
<feature type="domain" description="HTH araC/xylS-type" evidence="5">
    <location>
        <begin position="159"/>
        <end position="257"/>
    </location>
</feature>
<keyword evidence="3" id="KW-0804">Transcription</keyword>
<dbReference type="Gene3D" id="3.40.50.2300">
    <property type="match status" value="1"/>
</dbReference>
<gene>
    <name evidence="7" type="ORF">L0M14_05660</name>
</gene>
<dbReference type="EMBL" id="CP090978">
    <property type="protein sequence ID" value="UJF34662.1"/>
    <property type="molecule type" value="Genomic_DNA"/>
</dbReference>
<name>A0ABY3SNU2_9BACL</name>
<dbReference type="CDD" id="cd17536">
    <property type="entry name" value="REC_YesN-like"/>
    <property type="match status" value="1"/>
</dbReference>
<dbReference type="Gene3D" id="1.10.10.60">
    <property type="entry name" value="Homeodomain-like"/>
    <property type="match status" value="2"/>
</dbReference>
<evidence type="ECO:0000256" key="3">
    <source>
        <dbReference type="ARBA" id="ARBA00023163"/>
    </source>
</evidence>
<dbReference type="InterPro" id="IPR020449">
    <property type="entry name" value="Tscrpt_reg_AraC-type_HTH"/>
</dbReference>
<proteinExistence type="predicted"/>
<dbReference type="InterPro" id="IPR018060">
    <property type="entry name" value="HTH_AraC"/>
</dbReference>
<accession>A0ABY3SNU2</accession>
<keyword evidence="4" id="KW-0597">Phosphoprotein</keyword>
<dbReference type="InterPro" id="IPR001789">
    <property type="entry name" value="Sig_transdc_resp-reg_receiver"/>
</dbReference>
<dbReference type="InterPro" id="IPR018062">
    <property type="entry name" value="HTH_AraC-typ_CS"/>
</dbReference>
<dbReference type="PANTHER" id="PTHR43280">
    <property type="entry name" value="ARAC-FAMILY TRANSCRIPTIONAL REGULATOR"/>
    <property type="match status" value="1"/>
</dbReference>
<dbReference type="SUPFAM" id="SSF52172">
    <property type="entry name" value="CheY-like"/>
    <property type="match status" value="1"/>
</dbReference>
<dbReference type="PROSITE" id="PS01124">
    <property type="entry name" value="HTH_ARAC_FAMILY_2"/>
    <property type="match status" value="1"/>
</dbReference>
<keyword evidence="1" id="KW-0805">Transcription regulation</keyword>
<reference evidence="7 8" key="1">
    <citation type="journal article" date="2024" name="Int. J. Syst. Evol. Microbiol.">
        <title>Paenibacillus hexagrammi sp. nov., a novel bacterium isolated from the gut content of Hexagrammos agrammus.</title>
        <authorList>
            <person name="Jung H.K."/>
            <person name="Kim D.G."/>
            <person name="Zin H."/>
            <person name="Park J."/>
            <person name="Jung H."/>
            <person name="Kim Y.O."/>
            <person name="Kong H.J."/>
            <person name="Kim J.W."/>
            <person name="Kim Y.S."/>
        </authorList>
    </citation>
    <scope>NUCLEOTIDE SEQUENCE [LARGE SCALE GENOMIC DNA]</scope>
    <source>
        <strain evidence="7 8">YPD9-1</strain>
    </source>
</reference>
<evidence type="ECO:0000259" key="6">
    <source>
        <dbReference type="PROSITE" id="PS50110"/>
    </source>
</evidence>
<keyword evidence="8" id="KW-1185">Reference proteome</keyword>
<feature type="modified residue" description="4-aspartylphosphate" evidence="4">
    <location>
        <position position="59"/>
    </location>
</feature>
<sequence>MSPTRKSIMVVDDEPLTRKGLTKTLETWSAGRYQILAADSGAEALDILRESTVHLLITDIRMPEMNGLHLVEKLNDTGHKPVVIIISGHPDFDYAQTAIQLGVVNYLLKPLNKKKLIDAVEKALQIEGERERVGTMEKLVDTKLLDAKTDHPNVAAPVSEAIRYVEEHIGEAFGLREVAEHIHLNPSYLSTLFKEQMELTFSEYVTRSRLQKAKELLLNSKLPIAEIAEAVGYQTAKYFITLFKEYEGKSPAQYRKENLDTGSEI</sequence>
<evidence type="ECO:0000313" key="7">
    <source>
        <dbReference type="EMBL" id="UJF34662.1"/>
    </source>
</evidence>
<organism evidence="7 8">
    <name type="scientific">Paenibacillus hexagrammi</name>
    <dbReference type="NCBI Taxonomy" id="2908839"/>
    <lineage>
        <taxon>Bacteria</taxon>
        <taxon>Bacillati</taxon>
        <taxon>Bacillota</taxon>
        <taxon>Bacilli</taxon>
        <taxon>Bacillales</taxon>
        <taxon>Paenibacillaceae</taxon>
        <taxon>Paenibacillus</taxon>
    </lineage>
</organism>
<feature type="domain" description="Response regulatory" evidence="6">
    <location>
        <begin position="7"/>
        <end position="124"/>
    </location>
</feature>
<dbReference type="PROSITE" id="PS50110">
    <property type="entry name" value="RESPONSE_REGULATORY"/>
    <property type="match status" value="1"/>
</dbReference>
<evidence type="ECO:0000256" key="2">
    <source>
        <dbReference type="ARBA" id="ARBA00023125"/>
    </source>
</evidence>
<protein>
    <submittedName>
        <fullName evidence="7">Response regulator</fullName>
    </submittedName>
</protein>